<dbReference type="AlphaFoldDB" id="A0A6H9YWH3"/>
<comment type="caution">
    <text evidence="2">The sequence shown here is derived from an EMBL/GenBank/DDBJ whole genome shotgun (WGS) entry which is preliminary data.</text>
</comment>
<dbReference type="Proteomes" id="UP000468735">
    <property type="component" value="Unassembled WGS sequence"/>
</dbReference>
<proteinExistence type="predicted"/>
<reference evidence="2 3" key="1">
    <citation type="submission" date="2019-09" db="EMBL/GenBank/DDBJ databases">
        <title>Actinomadura physcomitrii sp. nov., a novel actinomycete isolated from moss [Physcomitrium sphaericum (Ludw) Fuernr].</title>
        <authorList>
            <person name="Zhuang X."/>
            <person name="Liu C."/>
        </authorList>
    </citation>
    <scope>NUCLEOTIDE SEQUENCE [LARGE SCALE GENOMIC DNA]</scope>
    <source>
        <strain evidence="2 3">HMC1</strain>
    </source>
</reference>
<keyword evidence="2" id="KW-0808">Transferase</keyword>
<accession>A0A6H9YWH3</accession>
<dbReference type="Pfam" id="PF20114">
    <property type="entry name" value="DUF6504"/>
    <property type="match status" value="1"/>
</dbReference>
<keyword evidence="3" id="KW-1185">Reference proteome</keyword>
<dbReference type="EMBL" id="WBMT01000004">
    <property type="protein sequence ID" value="KAB2350337.1"/>
    <property type="molecule type" value="Genomic_DNA"/>
</dbReference>
<evidence type="ECO:0000313" key="2">
    <source>
        <dbReference type="EMBL" id="KAB2350337.1"/>
    </source>
</evidence>
<sequence length="93" mass="10802">MRVYNERITGVETDRIGRPLRWTWRRRVYRAGPVLDYWVTTRDWWREEVSLADGGSQPIRHWLVEASSAAGSGQAELALDEASMTWRLIGLVD</sequence>
<gene>
    <name evidence="2" type="ORF">F8566_11215</name>
</gene>
<name>A0A6H9YWH3_9ACTN</name>
<evidence type="ECO:0000313" key="3">
    <source>
        <dbReference type="Proteomes" id="UP000468735"/>
    </source>
</evidence>
<evidence type="ECO:0000259" key="1">
    <source>
        <dbReference type="Pfam" id="PF20114"/>
    </source>
</evidence>
<protein>
    <submittedName>
        <fullName evidence="2">Nucleotidyltransferase</fullName>
    </submittedName>
</protein>
<organism evidence="2 3">
    <name type="scientific">Actinomadura rudentiformis</name>
    <dbReference type="NCBI Taxonomy" id="359158"/>
    <lineage>
        <taxon>Bacteria</taxon>
        <taxon>Bacillati</taxon>
        <taxon>Actinomycetota</taxon>
        <taxon>Actinomycetes</taxon>
        <taxon>Streptosporangiales</taxon>
        <taxon>Thermomonosporaceae</taxon>
        <taxon>Actinomadura</taxon>
    </lineage>
</organism>
<feature type="domain" description="DUF6504" evidence="1">
    <location>
        <begin position="11"/>
        <end position="89"/>
    </location>
</feature>
<dbReference type="OrthoDB" id="5190586at2"/>
<dbReference type="InterPro" id="IPR045443">
    <property type="entry name" value="DUF6504"/>
</dbReference>
<dbReference type="RefSeq" id="WP_151560085.1">
    <property type="nucleotide sequence ID" value="NZ_WBMT01000004.1"/>
</dbReference>
<dbReference type="GO" id="GO:0016740">
    <property type="term" value="F:transferase activity"/>
    <property type="evidence" value="ECO:0007669"/>
    <property type="project" value="UniProtKB-KW"/>
</dbReference>